<feature type="compositionally biased region" description="Basic and acidic residues" evidence="1">
    <location>
        <begin position="731"/>
        <end position="745"/>
    </location>
</feature>
<dbReference type="OrthoDB" id="3362494at2759"/>
<feature type="region of interest" description="Disordered" evidence="1">
    <location>
        <begin position="251"/>
        <end position="302"/>
    </location>
</feature>
<proteinExistence type="predicted"/>
<feature type="region of interest" description="Disordered" evidence="1">
    <location>
        <begin position="723"/>
        <end position="751"/>
    </location>
</feature>
<feature type="compositionally biased region" description="Polar residues" evidence="1">
    <location>
        <begin position="1016"/>
        <end position="1025"/>
    </location>
</feature>
<feature type="region of interest" description="Disordered" evidence="1">
    <location>
        <begin position="871"/>
        <end position="899"/>
    </location>
</feature>
<feature type="compositionally biased region" description="Pro residues" evidence="1">
    <location>
        <begin position="1385"/>
        <end position="1402"/>
    </location>
</feature>
<dbReference type="Proteomes" id="UP000559256">
    <property type="component" value="Unassembled WGS sequence"/>
</dbReference>
<protein>
    <recommendedName>
        <fullName evidence="4">Meiotically up-regulated protein Msb1/Mug8 domain-containing protein</fullName>
    </recommendedName>
</protein>
<feature type="compositionally biased region" description="Gly residues" evidence="1">
    <location>
        <begin position="582"/>
        <end position="592"/>
    </location>
</feature>
<feature type="compositionally biased region" description="Polar residues" evidence="1">
    <location>
        <begin position="984"/>
        <end position="999"/>
    </location>
</feature>
<feature type="compositionally biased region" description="Low complexity" evidence="1">
    <location>
        <begin position="1337"/>
        <end position="1347"/>
    </location>
</feature>
<organism evidence="2 3">
    <name type="scientific">Tetrapyrgos nigripes</name>
    <dbReference type="NCBI Taxonomy" id="182062"/>
    <lineage>
        <taxon>Eukaryota</taxon>
        <taxon>Fungi</taxon>
        <taxon>Dikarya</taxon>
        <taxon>Basidiomycota</taxon>
        <taxon>Agaricomycotina</taxon>
        <taxon>Agaricomycetes</taxon>
        <taxon>Agaricomycetidae</taxon>
        <taxon>Agaricales</taxon>
        <taxon>Marasmiineae</taxon>
        <taxon>Marasmiaceae</taxon>
        <taxon>Tetrapyrgos</taxon>
    </lineage>
</organism>
<evidence type="ECO:0000313" key="2">
    <source>
        <dbReference type="EMBL" id="KAF5343677.1"/>
    </source>
</evidence>
<gene>
    <name evidence="2" type="ORF">D9758_014682</name>
</gene>
<feature type="region of interest" description="Disordered" evidence="1">
    <location>
        <begin position="1171"/>
        <end position="1455"/>
    </location>
</feature>
<feature type="region of interest" description="Disordered" evidence="1">
    <location>
        <begin position="343"/>
        <end position="371"/>
    </location>
</feature>
<evidence type="ECO:0000256" key="1">
    <source>
        <dbReference type="SAM" id="MobiDB-lite"/>
    </source>
</evidence>
<feature type="compositionally biased region" description="Polar residues" evidence="1">
    <location>
        <begin position="272"/>
        <end position="290"/>
    </location>
</feature>
<feature type="compositionally biased region" description="Acidic residues" evidence="1">
    <location>
        <begin position="1244"/>
        <end position="1255"/>
    </location>
</feature>
<reference evidence="2 3" key="1">
    <citation type="journal article" date="2020" name="ISME J.">
        <title>Uncovering the hidden diversity of litter-decomposition mechanisms in mushroom-forming fungi.</title>
        <authorList>
            <person name="Floudas D."/>
            <person name="Bentzer J."/>
            <person name="Ahren D."/>
            <person name="Johansson T."/>
            <person name="Persson P."/>
            <person name="Tunlid A."/>
        </authorList>
    </citation>
    <scope>NUCLEOTIDE SEQUENCE [LARGE SCALE GENOMIC DNA]</scope>
    <source>
        <strain evidence="2 3">CBS 291.85</strain>
    </source>
</reference>
<keyword evidence="3" id="KW-1185">Reference proteome</keyword>
<evidence type="ECO:0008006" key="4">
    <source>
        <dbReference type="Google" id="ProtNLM"/>
    </source>
</evidence>
<dbReference type="PANTHER" id="PTHR28093:SF1">
    <property type="entry name" value="MORPHOGENESIS-RELATED PROTEIN MSB1"/>
    <property type="match status" value="1"/>
</dbReference>
<dbReference type="InterPro" id="IPR037508">
    <property type="entry name" value="Msb1/Mug8"/>
</dbReference>
<feature type="compositionally biased region" description="Basic and acidic residues" evidence="1">
    <location>
        <begin position="1104"/>
        <end position="1122"/>
    </location>
</feature>
<feature type="region of interest" description="Disordered" evidence="1">
    <location>
        <begin position="450"/>
        <end position="505"/>
    </location>
</feature>
<evidence type="ECO:0000313" key="3">
    <source>
        <dbReference type="Proteomes" id="UP000559256"/>
    </source>
</evidence>
<feature type="compositionally biased region" description="Gly residues" evidence="1">
    <location>
        <begin position="554"/>
        <end position="575"/>
    </location>
</feature>
<dbReference type="EMBL" id="JAACJM010000136">
    <property type="protein sequence ID" value="KAF5343677.1"/>
    <property type="molecule type" value="Genomic_DNA"/>
</dbReference>
<accession>A0A8H5FP50</accession>
<comment type="caution">
    <text evidence="2">The sequence shown here is derived from an EMBL/GenBank/DDBJ whole genome shotgun (WGS) entry which is preliminary data.</text>
</comment>
<dbReference type="PANTHER" id="PTHR28093">
    <property type="entry name" value="MORPHOGENESIS-RELATED PROTEIN MSB1"/>
    <property type="match status" value="1"/>
</dbReference>
<feature type="compositionally biased region" description="Basic and acidic residues" evidence="1">
    <location>
        <begin position="1146"/>
        <end position="1155"/>
    </location>
</feature>
<feature type="compositionally biased region" description="Acidic residues" evidence="1">
    <location>
        <begin position="1069"/>
        <end position="1078"/>
    </location>
</feature>
<name>A0A8H5FP50_9AGAR</name>
<feature type="compositionally biased region" description="Low complexity" evidence="1">
    <location>
        <begin position="465"/>
        <end position="505"/>
    </location>
</feature>
<feature type="compositionally biased region" description="Low complexity" evidence="1">
    <location>
        <begin position="251"/>
        <end position="265"/>
    </location>
</feature>
<feature type="region of interest" description="Disordered" evidence="1">
    <location>
        <begin position="551"/>
        <end position="596"/>
    </location>
</feature>
<feature type="compositionally biased region" description="Basic and acidic residues" evidence="1">
    <location>
        <begin position="1208"/>
        <end position="1219"/>
    </location>
</feature>
<feature type="region of interest" description="Disordered" evidence="1">
    <location>
        <begin position="952"/>
        <end position="1159"/>
    </location>
</feature>
<sequence>MTEKDRAEADKKWREEARFAGMHELGMCLRWGLARVVRIQTYSSGEPTTPSPGEGGNLGTELRGLIPWEHYTHWRDQEAALGYPPTHFATFLTSSPGIIYNIPGSTSTSSDIHAQSLPSPLPHILLSLFSLFARLTAHSASSGHTPPTLSPLFGPLVFGLGGPGMVIGFHETYVGYLKAVGAMEHVLLAFVRWQDSAGLTQTQPNSGTVGEMLKNTRTATGTTLGVPTRLKEWIKGYPSMLSGNFAATPSSSLSSSYGPPSSYHPTHGPSDGRTSVMSNISGPLTASNSGRRPEPRKGARTVRVISVRRNVRQYERDLVRAGAKWGEDVQLVGSFAAHSSIDLNASTSSSGSTGSMGGGRPSGTHGLTDSREWERIVPGLPKGYVSKAERESYGSYIGVTKPVKMPPRYTEPYRKRLALPPNHALSYPELGSNTRARGVYDLNWAGESQPALGEGGDGSRSGEISRTASTYSTSSSMTSGSDFFSSSPTSGSPTTSLSSGPSLSSFKSLTDMRWGEFEMGGFGGLGSDRESSKALQFDLGESARLERLNWGRTRGAGGSGLGSGSLGLGGGGSGGSSPTVGNGMGAQGNGHGTGRKRESVIWNDFSQGGFDRVLSPPSSASDGGPLERMTSFDDTLAFNPNLTDALKEWPKDRTELVRKLKKREKALPPFGWDTSPVVGTEEVIEEAFIDVFCDLIYGSGWGLGLEGMKVVWGSVPVTSESLNRAAYGTPSKDKDKDGKGGKDKDKDDDEDVMLDDRECNWALVEFKSLPQASGPVKLSISTSSLSSSSATHPIIKLNPNDPRTGSTLLLFEEFVPLEYREQLAALAGSSSSFSFRKRLPSLFSPGSNKPKSKNVYKSSSGAGGVGGVGVSSTALSMSKKKKKLASTGGKGKNGEWKAAPTLNGRPYVVGSVPKSPSYREAEFEGLLRNEGSTTRLTMLGGRAVENTDVLPQDMDRERDVHTPTQMLPRRMERATTPTPGAPLAQSTMVGQGQHAQHANFNKEGGAGSVDDHSQDSHLSSVGNTPSKEKEKRAKFRLPVSPGGPRKVTRTPMEYSSVDFETRLTTGSDSTEDEEEDDYGTPSDKEGANDGIADEDAIARRRKERLMERDRKRQERRERRQSRGLDGQDAWVDIVVGSPGKRMGGQDAEKRRRAVDPDQAGLEVAQVLSAVRAQGAPVESDDEEDGRRVLQSRTPYGRESQDMEDVDEIERVPAKDKAVYDDEDEIVYSGSGVAGDRSTYGYSEDGYEDEEPEPEPESERPKKLGYFDLHPDRRPLSTASFEDPRARIMQDEEDEEDEGVAGVSASPPARPLPTLPPSNGTASTSNGHAPATSPPAAPAKLASKTAALIAMYQEKERTGAPVIPPPSRIPLRRDADTSPSASSSPSPAPQPAAPTPRRPMPETPKPKPAEPDTPPEALEPPKMMIEDQSGRASPGRYIHGAPLHNVMEEEEEEDSL</sequence>